<organism evidence="1 2">
    <name type="scientific">Steinernema glaseri</name>
    <dbReference type="NCBI Taxonomy" id="37863"/>
    <lineage>
        <taxon>Eukaryota</taxon>
        <taxon>Metazoa</taxon>
        <taxon>Ecdysozoa</taxon>
        <taxon>Nematoda</taxon>
        <taxon>Chromadorea</taxon>
        <taxon>Rhabditida</taxon>
        <taxon>Tylenchina</taxon>
        <taxon>Panagrolaimomorpha</taxon>
        <taxon>Strongyloidoidea</taxon>
        <taxon>Steinernematidae</taxon>
        <taxon>Steinernema</taxon>
    </lineage>
</organism>
<protein>
    <submittedName>
        <fullName evidence="2">Uncharacterized protein</fullName>
    </submittedName>
</protein>
<reference evidence="2" key="1">
    <citation type="submission" date="2016-11" db="UniProtKB">
        <authorList>
            <consortium name="WormBaseParasite"/>
        </authorList>
    </citation>
    <scope>IDENTIFICATION</scope>
</reference>
<sequence>MSAWTVLSTPLRARPKVHTSSRFLRPPPGFFLIAGAAPSAPINSAPRDVLVFPAPSLSVCCTSPAPQSNRALIPSIPLRGALRLRLIIFAAGAWEKSRRRGICARERDIVFGAPPPPSSCRSSLRLRRRHRLKGLAAPRIDQARGGGALSEKISIKIIRRVVAGVVADDVVHNVFTSAAFRCRTGHLRTRFVVATKEKQDSVLETEEAMC</sequence>
<accession>A0A1I7Z0S1</accession>
<dbReference type="AlphaFoldDB" id="A0A1I7Z0S1"/>
<evidence type="ECO:0000313" key="1">
    <source>
        <dbReference type="Proteomes" id="UP000095287"/>
    </source>
</evidence>
<proteinExistence type="predicted"/>
<keyword evidence="1" id="KW-1185">Reference proteome</keyword>
<dbReference type="WBParaSite" id="L893_g21676.t1">
    <property type="protein sequence ID" value="L893_g21676.t1"/>
    <property type="gene ID" value="L893_g21676"/>
</dbReference>
<name>A0A1I7Z0S1_9BILA</name>
<evidence type="ECO:0000313" key="2">
    <source>
        <dbReference type="WBParaSite" id="L893_g21676.t1"/>
    </source>
</evidence>
<dbReference type="Proteomes" id="UP000095287">
    <property type="component" value="Unplaced"/>
</dbReference>